<protein>
    <submittedName>
        <fullName evidence="7">Ionic transporter y4hA</fullName>
    </submittedName>
</protein>
<feature type="domain" description="Sodium/calcium exchanger membrane region" evidence="6">
    <location>
        <begin position="217"/>
        <end position="359"/>
    </location>
</feature>
<dbReference type="GO" id="GO:0005886">
    <property type="term" value="C:plasma membrane"/>
    <property type="evidence" value="ECO:0007669"/>
    <property type="project" value="TreeGrafter"/>
</dbReference>
<dbReference type="InterPro" id="IPR044880">
    <property type="entry name" value="NCX_ion-bd_dom_sf"/>
</dbReference>
<evidence type="ECO:0000256" key="1">
    <source>
        <dbReference type="ARBA" id="ARBA00004141"/>
    </source>
</evidence>
<evidence type="ECO:0000256" key="5">
    <source>
        <dbReference type="SAM" id="Phobius"/>
    </source>
</evidence>
<dbReference type="Pfam" id="PF01699">
    <property type="entry name" value="Na_Ca_ex"/>
    <property type="match status" value="2"/>
</dbReference>
<name>A0A7G9L2D7_9SPHN</name>
<feature type="transmembrane region" description="Helical" evidence="5">
    <location>
        <begin position="284"/>
        <end position="307"/>
    </location>
</feature>
<feature type="transmembrane region" description="Helical" evidence="5">
    <location>
        <begin position="164"/>
        <end position="183"/>
    </location>
</feature>
<comment type="subcellular location">
    <subcellularLocation>
        <location evidence="1">Membrane</location>
        <topology evidence="1">Multi-pass membrane protein</topology>
    </subcellularLocation>
</comment>
<feature type="transmembrane region" description="Helical" evidence="5">
    <location>
        <begin position="63"/>
        <end position="86"/>
    </location>
</feature>
<evidence type="ECO:0000256" key="4">
    <source>
        <dbReference type="ARBA" id="ARBA00023136"/>
    </source>
</evidence>
<feature type="transmembrane region" description="Helical" evidence="5">
    <location>
        <begin position="22"/>
        <end position="51"/>
    </location>
</feature>
<dbReference type="GO" id="GO:0015385">
    <property type="term" value="F:sodium:proton antiporter activity"/>
    <property type="evidence" value="ECO:0007669"/>
    <property type="project" value="TreeGrafter"/>
</dbReference>
<feature type="transmembrane region" description="Helical" evidence="5">
    <location>
        <begin position="132"/>
        <end position="152"/>
    </location>
</feature>
<dbReference type="AlphaFoldDB" id="A0A7G9L2D7"/>
<gene>
    <name evidence="7" type="ORF">H8M03_12510</name>
</gene>
<feature type="transmembrane region" description="Helical" evidence="5">
    <location>
        <begin position="313"/>
        <end position="334"/>
    </location>
</feature>
<dbReference type="Proteomes" id="UP000515861">
    <property type="component" value="Chromosome"/>
</dbReference>
<dbReference type="KEGG" id="ssau:H8M03_12510"/>
<dbReference type="PANTHER" id="PTHR37958">
    <property type="entry name" value="SODIUM-POTASSIUM/PROTON ANTIPORTER CHAA"/>
    <property type="match status" value="1"/>
</dbReference>
<keyword evidence="4 5" id="KW-0472">Membrane</keyword>
<reference evidence="7 8" key="1">
    <citation type="submission" date="2020-08" db="EMBL/GenBank/DDBJ databases">
        <title>Sphingomonas sp. sand1-3 16S ribosomal RNA gene Genome sequencing and assembly.</title>
        <authorList>
            <person name="Kang M."/>
        </authorList>
    </citation>
    <scope>NUCLEOTIDE SEQUENCE [LARGE SCALE GENOMIC DNA]</scope>
    <source>
        <strain evidence="8">sand1-3</strain>
    </source>
</reference>
<proteinExistence type="predicted"/>
<dbReference type="InterPro" id="IPR004837">
    <property type="entry name" value="NaCa_Exmemb"/>
</dbReference>
<evidence type="ECO:0000313" key="7">
    <source>
        <dbReference type="EMBL" id="QNM82786.1"/>
    </source>
</evidence>
<keyword evidence="2 5" id="KW-0812">Transmembrane</keyword>
<dbReference type="EMBL" id="CP060697">
    <property type="protein sequence ID" value="QNM82786.1"/>
    <property type="molecule type" value="Genomic_DNA"/>
</dbReference>
<dbReference type="Gene3D" id="1.20.1420.30">
    <property type="entry name" value="NCX, central ion-binding region"/>
    <property type="match status" value="1"/>
</dbReference>
<dbReference type="InterPro" id="IPR052946">
    <property type="entry name" value="Alkaline_pH_Ca-Antiporter"/>
</dbReference>
<dbReference type="RefSeq" id="WP_187479741.1">
    <property type="nucleotide sequence ID" value="NZ_CP060697.1"/>
</dbReference>
<evidence type="ECO:0000256" key="3">
    <source>
        <dbReference type="ARBA" id="ARBA00022989"/>
    </source>
</evidence>
<organism evidence="7 8">
    <name type="scientific">Sphingomonas sabuli</name>
    <dbReference type="NCBI Taxonomy" id="2764186"/>
    <lineage>
        <taxon>Bacteria</taxon>
        <taxon>Pseudomonadati</taxon>
        <taxon>Pseudomonadota</taxon>
        <taxon>Alphaproteobacteria</taxon>
        <taxon>Sphingomonadales</taxon>
        <taxon>Sphingomonadaceae</taxon>
        <taxon>Sphingomonas</taxon>
    </lineage>
</organism>
<keyword evidence="8" id="KW-1185">Reference proteome</keyword>
<sequence length="361" mass="37460">MTAAPTTLPSRLLAAGTWLAPVLAWLAIAVGTGPAITGVVLVAVVLAAVHHAETVAHRIGEPFGTLVLAVAVTVIEVGLILSLMLANPETTSSLARDTVFAAAMIILNFLLGLCLLVGGFRLGEQRFTRTGVTAALSTLATLIVLTLILPNFTSTVPGPVYSPLQLGFVAVCSLVLYLTFVFVQTIRHRAYFLPSAEMRELHRDEAPRPSVRQAWQSFALLCVSLVAVVLMAKSLSNPLEDAVAAAGLPLAMVGVAIAGIVLLPESVAAVRAARAGQLQTSLNLALGSALATIGLTIPAVTVASFILDLPLALGLRPSSMALLALTLFIASLSIARGRTTVLHGAVHLVIFGAFILTNIAP</sequence>
<evidence type="ECO:0000313" key="8">
    <source>
        <dbReference type="Proteomes" id="UP000515861"/>
    </source>
</evidence>
<feature type="transmembrane region" description="Helical" evidence="5">
    <location>
        <begin position="242"/>
        <end position="263"/>
    </location>
</feature>
<dbReference type="GO" id="GO:0015386">
    <property type="term" value="F:potassium:proton antiporter activity"/>
    <property type="evidence" value="ECO:0007669"/>
    <property type="project" value="TreeGrafter"/>
</dbReference>
<feature type="transmembrane region" description="Helical" evidence="5">
    <location>
        <begin position="98"/>
        <end position="120"/>
    </location>
</feature>
<feature type="transmembrane region" description="Helical" evidence="5">
    <location>
        <begin position="218"/>
        <end position="236"/>
    </location>
</feature>
<keyword evidence="3 5" id="KW-1133">Transmembrane helix</keyword>
<feature type="domain" description="Sodium/calcium exchanger membrane region" evidence="6">
    <location>
        <begin position="37"/>
        <end position="185"/>
    </location>
</feature>
<dbReference type="PANTHER" id="PTHR37958:SF1">
    <property type="entry name" value="SODIUM-POTASSIUM_PROTON ANTIPORTER CHAA"/>
    <property type="match status" value="1"/>
</dbReference>
<evidence type="ECO:0000256" key="2">
    <source>
        <dbReference type="ARBA" id="ARBA00022692"/>
    </source>
</evidence>
<accession>A0A7G9L2D7</accession>
<evidence type="ECO:0000259" key="6">
    <source>
        <dbReference type="Pfam" id="PF01699"/>
    </source>
</evidence>
<feature type="transmembrane region" description="Helical" evidence="5">
    <location>
        <begin position="341"/>
        <end position="360"/>
    </location>
</feature>